<dbReference type="EMBL" id="BBMZ01000010">
    <property type="protein sequence ID" value="GAL58371.1"/>
    <property type="molecule type" value="Genomic_DNA"/>
</dbReference>
<reference evidence="2 3" key="1">
    <citation type="submission" date="2014-09" db="EMBL/GenBank/DDBJ databases">
        <title>Whole genome shotgun sequence of Escherichia vulneris NBRC 102420.</title>
        <authorList>
            <person name="Yoshida Y."/>
            <person name="Hosoyama A."/>
            <person name="Tsuchikane K."/>
            <person name="Ohji S."/>
            <person name="Ichikawa N."/>
            <person name="Kimura A."/>
            <person name="Yamazoe A."/>
            <person name="Ezaki T."/>
            <person name="Fujita N."/>
        </authorList>
    </citation>
    <scope>NUCLEOTIDE SEQUENCE [LARGE SCALE GENOMIC DNA]</scope>
    <source>
        <strain evidence="2 3">NBRC 102420</strain>
    </source>
</reference>
<dbReference type="eggNOG" id="COG1528">
    <property type="taxonomic scope" value="Bacteria"/>
</dbReference>
<dbReference type="InterPro" id="IPR009040">
    <property type="entry name" value="Ferritin-like_diiron"/>
</dbReference>
<dbReference type="AlphaFoldDB" id="A0A090V0N9"/>
<dbReference type="RefSeq" id="WP_042391402.1">
    <property type="nucleotide sequence ID" value="NZ_BBMZ01000010.1"/>
</dbReference>
<dbReference type="SUPFAM" id="SSF47240">
    <property type="entry name" value="Ferritin-like"/>
    <property type="match status" value="1"/>
</dbReference>
<evidence type="ECO:0000313" key="3">
    <source>
        <dbReference type="Proteomes" id="UP000029462"/>
    </source>
</evidence>
<dbReference type="InterPro" id="IPR012347">
    <property type="entry name" value="Ferritin-like"/>
</dbReference>
<name>A0A090V0N9_PSEVU</name>
<dbReference type="Pfam" id="PF00210">
    <property type="entry name" value="Ferritin"/>
    <property type="match status" value="1"/>
</dbReference>
<dbReference type="GO" id="GO:0008199">
    <property type="term" value="F:ferric iron binding"/>
    <property type="evidence" value="ECO:0007669"/>
    <property type="project" value="InterPro"/>
</dbReference>
<organism evidence="2 3">
    <name type="scientific">Pseudescherichia vulneris NBRC 102420</name>
    <dbReference type="NCBI Taxonomy" id="1115515"/>
    <lineage>
        <taxon>Bacteria</taxon>
        <taxon>Pseudomonadati</taxon>
        <taxon>Pseudomonadota</taxon>
        <taxon>Gammaproteobacteria</taxon>
        <taxon>Enterobacterales</taxon>
        <taxon>Enterobacteriaceae</taxon>
        <taxon>Pseudescherichia</taxon>
    </lineage>
</organism>
<protein>
    <submittedName>
        <fullName evidence="2">Ferritin B</fullName>
    </submittedName>
</protein>
<evidence type="ECO:0000313" key="2">
    <source>
        <dbReference type="EMBL" id="GAL58371.1"/>
    </source>
</evidence>
<dbReference type="Proteomes" id="UP000029462">
    <property type="component" value="Unassembled WGS sequence"/>
</dbReference>
<dbReference type="NCBIfam" id="NF011597">
    <property type="entry name" value="PRK15022.1"/>
    <property type="match status" value="1"/>
</dbReference>
<dbReference type="OrthoDB" id="9801481at2"/>
<sequence length="167" mass="19108">MATSGMAQKLNSQVNLEFQASNLCLSLSEWCSKHDLPGSATFLRAQAQEKVNLMMRVFDFMKRAGAYPTVKARENAHDNFNSLEELFQKAFEEYTVRCEMLAQLSEEAKAVKDEKTLNFLRELEKAEQQDGLLLQLLISEIHRSLRDGKNIAQTDRALLNVVNCRRH</sequence>
<feature type="domain" description="Ferritin-like diiron" evidence="1">
    <location>
        <begin position="1"/>
        <end position="145"/>
    </location>
</feature>
<comment type="caution">
    <text evidence="2">The sequence shown here is derived from an EMBL/GenBank/DDBJ whole genome shotgun (WGS) entry which is preliminary data.</text>
</comment>
<keyword evidence="3" id="KW-1185">Reference proteome</keyword>
<dbReference type="InterPro" id="IPR008331">
    <property type="entry name" value="Ferritin_DPS_dom"/>
</dbReference>
<gene>
    <name evidence="2" type="primary">ftnB</name>
    <name evidence="2" type="ORF">EV102420_10_01530</name>
</gene>
<dbReference type="InterPro" id="IPR009078">
    <property type="entry name" value="Ferritin-like_SF"/>
</dbReference>
<dbReference type="STRING" id="1115515.EV102420_10_01530"/>
<evidence type="ECO:0000259" key="1">
    <source>
        <dbReference type="PROSITE" id="PS50905"/>
    </source>
</evidence>
<dbReference type="PROSITE" id="PS50905">
    <property type="entry name" value="FERRITIN_LIKE"/>
    <property type="match status" value="1"/>
</dbReference>
<accession>A0A090V0N9</accession>
<dbReference type="Gene3D" id="1.20.1260.10">
    <property type="match status" value="1"/>
</dbReference>
<proteinExistence type="predicted"/>